<dbReference type="CDD" id="cd03487">
    <property type="entry name" value="RT_Bac_retron_II"/>
    <property type="match status" value="1"/>
</dbReference>
<evidence type="ECO:0000256" key="4">
    <source>
        <dbReference type="ARBA" id="ARBA00022842"/>
    </source>
</evidence>
<evidence type="ECO:0000256" key="6">
    <source>
        <dbReference type="ARBA" id="ARBA00023118"/>
    </source>
</evidence>
<name>A0ABY0P3Z8_9HYPH</name>
<reference evidence="9 10" key="1">
    <citation type="submission" date="2016-10" db="EMBL/GenBank/DDBJ databases">
        <authorList>
            <person name="Varghese N."/>
            <person name="Submissions S."/>
        </authorList>
    </citation>
    <scope>NUCLEOTIDE SEQUENCE [LARGE SCALE GENOMIC DNA]</scope>
    <source>
        <strain evidence="9 10">DSM 26672</strain>
    </source>
</reference>
<keyword evidence="1" id="KW-0808">Transferase</keyword>
<dbReference type="PRINTS" id="PR00866">
    <property type="entry name" value="RNADNAPOLMS"/>
</dbReference>
<dbReference type="Pfam" id="PF00078">
    <property type="entry name" value="RVT_1"/>
    <property type="match status" value="1"/>
</dbReference>
<dbReference type="RefSeq" id="WP_091860144.1">
    <property type="nucleotide sequence ID" value="NZ_FNBZ01000007.1"/>
</dbReference>
<keyword evidence="3" id="KW-0479">Metal-binding</keyword>
<protein>
    <submittedName>
        <fullName evidence="9">Reverse transcriptase (RNA-dependent DNA polymerase)</fullName>
    </submittedName>
</protein>
<dbReference type="InterPro" id="IPR000477">
    <property type="entry name" value="RT_dom"/>
</dbReference>
<evidence type="ECO:0000256" key="1">
    <source>
        <dbReference type="ARBA" id="ARBA00022679"/>
    </source>
</evidence>
<sequence length="296" mass="33774">MPIKRTTHDLGQSSLYRLVRRRRLGELLDLTDAQLRYLTKYADTLYRESDVPKKNGDGTRHIEDPAKLLKQAQSRLATLLSRITPPEFLFCPVKRRCYVTNAAQHRGHRVVRSLDIHKYFPNTTSRRVFWFFSSVMKCDRSMAGTLTKLACYREHLPTGSPLSPIMAFFAHYDMWNEIAAICRREGLTLTVYVDDVTVSGDKVSESLVWEIRQAIHRSGLRHHKEKAFYDRPAEITGVIVTAAGIEVPHKQFRKLRLAVAAAKEAGSRQTKKAQEKLDGLKGQLAQIQKVSATLQN</sequence>
<evidence type="ECO:0000313" key="10">
    <source>
        <dbReference type="Proteomes" id="UP000199468"/>
    </source>
</evidence>
<evidence type="ECO:0000259" key="8">
    <source>
        <dbReference type="PROSITE" id="PS50878"/>
    </source>
</evidence>
<dbReference type="InterPro" id="IPR000123">
    <property type="entry name" value="Reverse_transcriptase_msDNA"/>
</dbReference>
<evidence type="ECO:0000256" key="3">
    <source>
        <dbReference type="ARBA" id="ARBA00022723"/>
    </source>
</evidence>
<comment type="caution">
    <text evidence="9">The sequence shown here is derived from an EMBL/GenBank/DDBJ whole genome shotgun (WGS) entry which is preliminary data.</text>
</comment>
<keyword evidence="6" id="KW-0051">Antiviral defense</keyword>
<organism evidence="9 10">
    <name type="scientific">Bosea robiniae</name>
    <dbReference type="NCBI Taxonomy" id="1036780"/>
    <lineage>
        <taxon>Bacteria</taxon>
        <taxon>Pseudomonadati</taxon>
        <taxon>Pseudomonadota</taxon>
        <taxon>Alphaproteobacteria</taxon>
        <taxon>Hyphomicrobiales</taxon>
        <taxon>Boseaceae</taxon>
        <taxon>Bosea</taxon>
    </lineage>
</organism>
<dbReference type="EMBL" id="FNBZ01000007">
    <property type="protein sequence ID" value="SDH19981.1"/>
    <property type="molecule type" value="Genomic_DNA"/>
</dbReference>
<dbReference type="Proteomes" id="UP000199468">
    <property type="component" value="Unassembled WGS sequence"/>
</dbReference>
<accession>A0ABY0P3Z8</accession>
<evidence type="ECO:0000256" key="5">
    <source>
        <dbReference type="ARBA" id="ARBA00022918"/>
    </source>
</evidence>
<evidence type="ECO:0000256" key="2">
    <source>
        <dbReference type="ARBA" id="ARBA00022695"/>
    </source>
</evidence>
<keyword evidence="4" id="KW-0460">Magnesium</keyword>
<gene>
    <name evidence="9" type="ORF">SAMN05421844_107139</name>
</gene>
<dbReference type="SUPFAM" id="SSF56672">
    <property type="entry name" value="DNA/RNA polymerases"/>
    <property type="match status" value="1"/>
</dbReference>
<dbReference type="InterPro" id="IPR043502">
    <property type="entry name" value="DNA/RNA_pol_sf"/>
</dbReference>
<comment type="similarity">
    <text evidence="7">Belongs to the bacterial reverse transcriptase family.</text>
</comment>
<evidence type="ECO:0000256" key="7">
    <source>
        <dbReference type="ARBA" id="ARBA00034120"/>
    </source>
</evidence>
<dbReference type="PROSITE" id="PS50878">
    <property type="entry name" value="RT_POL"/>
    <property type="match status" value="1"/>
</dbReference>
<evidence type="ECO:0000313" key="9">
    <source>
        <dbReference type="EMBL" id="SDH19981.1"/>
    </source>
</evidence>
<keyword evidence="10" id="KW-1185">Reference proteome</keyword>
<keyword evidence="2" id="KW-0548">Nucleotidyltransferase</keyword>
<keyword evidence="5 9" id="KW-0695">RNA-directed DNA polymerase</keyword>
<feature type="domain" description="Reverse transcriptase" evidence="8">
    <location>
        <begin position="32"/>
        <end position="240"/>
    </location>
</feature>
<dbReference type="GO" id="GO:0003964">
    <property type="term" value="F:RNA-directed DNA polymerase activity"/>
    <property type="evidence" value="ECO:0007669"/>
    <property type="project" value="UniProtKB-KW"/>
</dbReference>
<proteinExistence type="inferred from homology"/>